<evidence type="ECO:0000313" key="2">
    <source>
        <dbReference type="Proteomes" id="UP001066276"/>
    </source>
</evidence>
<sequence length="146" mass="16892">MSLWLPLKGKRHATFISAYVSTMTNPEEIKDKFYEDLESLIASNLSEDFNSQLDQLSFGTNGAEEDWAPFRDVAHNTALSHLDQNTRKHQDWFNDSDEDIQKLLDEKREAFRSLQQDTTSVSIKSKVQAKLREMHDSWLTRKADGI</sequence>
<comment type="caution">
    <text evidence="1">The sequence shown here is derived from an EMBL/GenBank/DDBJ whole genome shotgun (WGS) entry which is preliminary data.</text>
</comment>
<keyword evidence="2" id="KW-1185">Reference proteome</keyword>
<organism evidence="1 2">
    <name type="scientific">Pleurodeles waltl</name>
    <name type="common">Iberian ribbed newt</name>
    <dbReference type="NCBI Taxonomy" id="8319"/>
    <lineage>
        <taxon>Eukaryota</taxon>
        <taxon>Metazoa</taxon>
        <taxon>Chordata</taxon>
        <taxon>Craniata</taxon>
        <taxon>Vertebrata</taxon>
        <taxon>Euteleostomi</taxon>
        <taxon>Amphibia</taxon>
        <taxon>Batrachia</taxon>
        <taxon>Caudata</taxon>
        <taxon>Salamandroidea</taxon>
        <taxon>Salamandridae</taxon>
        <taxon>Pleurodelinae</taxon>
        <taxon>Pleurodeles</taxon>
    </lineage>
</organism>
<accession>A0AAV7WFD1</accession>
<dbReference type="AlphaFoldDB" id="A0AAV7WFD1"/>
<dbReference type="EMBL" id="JANPWB010000002">
    <property type="protein sequence ID" value="KAJ1211814.1"/>
    <property type="molecule type" value="Genomic_DNA"/>
</dbReference>
<reference evidence="1" key="1">
    <citation type="journal article" date="2022" name="bioRxiv">
        <title>Sequencing and chromosome-scale assembly of the giantPleurodeles waltlgenome.</title>
        <authorList>
            <person name="Brown T."/>
            <person name="Elewa A."/>
            <person name="Iarovenko S."/>
            <person name="Subramanian E."/>
            <person name="Araus A.J."/>
            <person name="Petzold A."/>
            <person name="Susuki M."/>
            <person name="Suzuki K.-i.T."/>
            <person name="Hayashi T."/>
            <person name="Toyoda A."/>
            <person name="Oliveira C."/>
            <person name="Osipova E."/>
            <person name="Leigh N.D."/>
            <person name="Simon A."/>
            <person name="Yun M.H."/>
        </authorList>
    </citation>
    <scope>NUCLEOTIDE SEQUENCE</scope>
    <source>
        <strain evidence="1">20211129_DDA</strain>
        <tissue evidence="1">Liver</tissue>
    </source>
</reference>
<dbReference type="Proteomes" id="UP001066276">
    <property type="component" value="Chromosome 1_2"/>
</dbReference>
<protein>
    <submittedName>
        <fullName evidence="1">Uncharacterized protein</fullName>
    </submittedName>
</protein>
<evidence type="ECO:0000313" key="1">
    <source>
        <dbReference type="EMBL" id="KAJ1211814.1"/>
    </source>
</evidence>
<name>A0AAV7WFD1_PLEWA</name>
<gene>
    <name evidence="1" type="ORF">NDU88_007162</name>
</gene>
<proteinExistence type="predicted"/>